<keyword evidence="8" id="KW-0094">Blood coagulation</keyword>
<evidence type="ECO:0000256" key="6">
    <source>
        <dbReference type="ARBA" id="ARBA00022737"/>
    </source>
</evidence>
<dbReference type="GO" id="GO:0010468">
    <property type="term" value="P:regulation of gene expression"/>
    <property type="evidence" value="ECO:0007669"/>
    <property type="project" value="UniProtKB-ARBA"/>
</dbReference>
<dbReference type="InterPro" id="IPR001363">
    <property type="entry name" value="Prot_inh_fetuin_CS"/>
</dbReference>
<dbReference type="InterPro" id="IPR025764">
    <property type="entry name" value="Cystatin_Fetuin_B"/>
</dbReference>
<accession>A0A8C0NY37</accession>
<dbReference type="Proteomes" id="UP000694429">
    <property type="component" value="Chromosome 34"/>
</dbReference>
<dbReference type="GO" id="GO:0004869">
    <property type="term" value="F:cysteine-type endopeptidase inhibitor activity"/>
    <property type="evidence" value="ECO:0007669"/>
    <property type="project" value="InterPro"/>
</dbReference>
<evidence type="ECO:0000256" key="14">
    <source>
        <dbReference type="SAM" id="MobiDB-lite"/>
    </source>
</evidence>
<dbReference type="CDD" id="cd00042">
    <property type="entry name" value="CY"/>
    <property type="match status" value="2"/>
</dbReference>
<reference evidence="17" key="1">
    <citation type="submission" date="2019-03" db="EMBL/GenBank/DDBJ databases">
        <authorList>
            <person name="Warren W.C."/>
            <person name="Johnson G.S."/>
        </authorList>
    </citation>
    <scope>NUCLEOTIDE SEQUENCE [LARGE SCALE GENOMIC DNA]</scope>
    <source>
        <strain evidence="17">Basenji</strain>
    </source>
</reference>
<evidence type="ECO:0000313" key="18">
    <source>
        <dbReference type="Proteomes" id="UP000694429"/>
    </source>
</evidence>
<reference evidence="17" key="2">
    <citation type="submission" date="2025-08" db="UniProtKB">
        <authorList>
            <consortium name="Ensembl"/>
        </authorList>
    </citation>
    <scope>IDENTIFICATION</scope>
</reference>
<keyword evidence="2" id="KW-0964">Secreted</keyword>
<dbReference type="InterPro" id="IPR050735">
    <property type="entry name" value="Kininogen_Fetuin_HRG"/>
</dbReference>
<dbReference type="Pfam" id="PF00031">
    <property type="entry name" value="Cystatin"/>
    <property type="match status" value="2"/>
</dbReference>
<organism evidence="17 18">
    <name type="scientific">Canis lupus familiaris</name>
    <name type="common">Dog</name>
    <name type="synonym">Canis familiaris</name>
    <dbReference type="NCBI Taxonomy" id="9615"/>
    <lineage>
        <taxon>Eukaryota</taxon>
        <taxon>Metazoa</taxon>
        <taxon>Chordata</taxon>
        <taxon>Craniata</taxon>
        <taxon>Vertebrata</taxon>
        <taxon>Euteleostomi</taxon>
        <taxon>Mammalia</taxon>
        <taxon>Eutheria</taxon>
        <taxon>Laurasiatheria</taxon>
        <taxon>Carnivora</taxon>
        <taxon>Caniformia</taxon>
        <taxon>Canidae</taxon>
        <taxon>Canis</taxon>
    </lineage>
</organism>
<dbReference type="PANTHER" id="PTHR13814:SF10">
    <property type="entry name" value="FETUIN-B"/>
    <property type="match status" value="1"/>
</dbReference>
<dbReference type="PANTHER" id="PTHR13814">
    <property type="entry name" value="FETUIN"/>
    <property type="match status" value="1"/>
</dbReference>
<dbReference type="Gene3D" id="3.10.450.10">
    <property type="match status" value="3"/>
</dbReference>
<dbReference type="SMART" id="SM00043">
    <property type="entry name" value="CY"/>
    <property type="match status" value="3"/>
</dbReference>
<keyword evidence="10" id="KW-0325">Glycoprotein</keyword>
<evidence type="ECO:0000256" key="13">
    <source>
        <dbReference type="ARBA" id="ARBA00041330"/>
    </source>
</evidence>
<evidence type="ECO:0000256" key="11">
    <source>
        <dbReference type="ARBA" id="ARBA00023281"/>
    </source>
</evidence>
<dbReference type="FunFam" id="3.10.450.10:FF:000015">
    <property type="entry name" value="Histidine-rich glycoprotein"/>
    <property type="match status" value="1"/>
</dbReference>
<dbReference type="FunFam" id="3.10.450.10:FF:000005">
    <property type="entry name" value="Histidine-rich glycoprotein"/>
    <property type="match status" value="1"/>
</dbReference>
<dbReference type="GO" id="GO:0005615">
    <property type="term" value="C:extracellular space"/>
    <property type="evidence" value="ECO:0007669"/>
    <property type="project" value="InterPro"/>
</dbReference>
<dbReference type="PROSITE" id="PS51530">
    <property type="entry name" value="CYSTATIN_FETUIN_B"/>
    <property type="match status" value="1"/>
</dbReference>
<evidence type="ECO:0000256" key="10">
    <source>
        <dbReference type="ARBA" id="ARBA00023180"/>
    </source>
</evidence>
<keyword evidence="5 15" id="KW-0732">Signal</keyword>
<evidence type="ECO:0000259" key="16">
    <source>
        <dbReference type="PROSITE" id="PS51530"/>
    </source>
</evidence>
<name>A0A8C0NY37_CANLF</name>
<feature type="domain" description="Cystatin fetuin-B-type" evidence="16">
    <location>
        <begin position="24"/>
        <end position="137"/>
    </location>
</feature>
<dbReference type="GO" id="GO:0007596">
    <property type="term" value="P:blood coagulation"/>
    <property type="evidence" value="ECO:0007669"/>
    <property type="project" value="UniProtKB-KW"/>
</dbReference>
<sequence>MDLLLSLVLCTLAACCWATSVPMPVLPLPVLSRDCNNSGILEVAGFALQDINRDRKDGYVLSLNRVSDVREHRQVAMGSLFYLTLDVLETDCHVLSRKPWKDCGVRHLHESVYGQCKALFYVNKPGRVLYLPAYNCTLRPVSRRRIHNRCPDCPSPRATDLSDPRVLEAALESLAKYNSESTSKQYSLVQVTRASSQWVYGPAYFVEYLIKESPCTKSQVSSCALQPPDSEESVAVYYLVLDVKESDCSVLSRKHWNDCKPALSARLSDIVIGQCKVIATKCLNESQYLRVNDFNCTTSSVSSALANTKDSSILFDFFEDTQPYRTQADKALEKYKQENGDFASFKVDRLERVVRARGGERTNYYVDFSVRNCSVSHHFHQHHNAFGFCRADLSYDIEVSDLESPKDIAINCEVFNFAEHRNFSGKHHHFGHPHGPPPHGPPPHGPPPHGHHPHGPCPHGRPPFGPPPHGHPPHGHHPHGHPPHGHHPHGPPPHKHHPHGHHPHGHHPHGHPPHEHHPHGHPPHGPPPHGPPPHEHHPHGHHPHKHHPHDHDFLDHGPCDLPPHSQSPQDHHRQGQGPPPQHSEERGPGKKHFPFHRRQIGYVYRLPPLKKDEVLPLPEANFPSFSLPDHSHPLKPEIQPFPESVSESCPGVFKNDFSNISKFFAYSLPK</sequence>
<evidence type="ECO:0000256" key="15">
    <source>
        <dbReference type="SAM" id="SignalP"/>
    </source>
</evidence>
<feature type="compositionally biased region" description="Basic residues" evidence="14">
    <location>
        <begin position="536"/>
        <end position="548"/>
    </location>
</feature>
<evidence type="ECO:0000256" key="2">
    <source>
        <dbReference type="ARBA" id="ARBA00022525"/>
    </source>
</evidence>
<keyword evidence="6" id="KW-0677">Repeat</keyword>
<evidence type="ECO:0000256" key="12">
    <source>
        <dbReference type="ARBA" id="ARBA00039613"/>
    </source>
</evidence>
<dbReference type="OrthoDB" id="9941887at2759"/>
<dbReference type="InterPro" id="IPR000010">
    <property type="entry name" value="Cystatin_dom"/>
</dbReference>
<keyword evidence="9" id="KW-1015">Disulfide bond</keyword>
<gene>
    <name evidence="17" type="primary">FETUB</name>
</gene>
<evidence type="ECO:0000256" key="8">
    <source>
        <dbReference type="ARBA" id="ARBA00023084"/>
    </source>
</evidence>
<evidence type="ECO:0000256" key="9">
    <source>
        <dbReference type="ARBA" id="ARBA00023157"/>
    </source>
</evidence>
<dbReference type="AlphaFoldDB" id="A0A8C0NY37"/>
<comment type="subcellular location">
    <subcellularLocation>
        <location evidence="1">Secreted</location>
    </subcellularLocation>
</comment>
<feature type="compositionally biased region" description="Basic and acidic residues" evidence="14">
    <location>
        <begin position="549"/>
        <end position="558"/>
    </location>
</feature>
<feature type="compositionally biased region" description="Pro residues" evidence="14">
    <location>
        <begin position="434"/>
        <end position="448"/>
    </location>
</feature>
<feature type="region of interest" description="Disordered" evidence="14">
    <location>
        <begin position="425"/>
        <end position="593"/>
    </location>
</feature>
<dbReference type="GO" id="GO:0008201">
    <property type="term" value="F:heparin binding"/>
    <property type="evidence" value="ECO:0007669"/>
    <property type="project" value="UniProtKB-KW"/>
</dbReference>
<dbReference type="Ensembl" id="ENSCAFT00030037852.1">
    <property type="protein sequence ID" value="ENSCAFP00030033032.1"/>
    <property type="gene ID" value="ENSCAFG00030020588.1"/>
</dbReference>
<evidence type="ECO:0000256" key="3">
    <source>
        <dbReference type="ARBA" id="ARBA00022674"/>
    </source>
</evidence>
<dbReference type="GO" id="GO:0042730">
    <property type="term" value="P:fibrinolysis"/>
    <property type="evidence" value="ECO:0007669"/>
    <property type="project" value="UniProtKB-KW"/>
</dbReference>
<keyword evidence="11" id="KW-0280">Fibrinolysis</keyword>
<keyword evidence="4" id="KW-0356">Hemostasis</keyword>
<feature type="compositionally biased region" description="Basic residues" evidence="14">
    <location>
        <begin position="471"/>
        <end position="522"/>
    </location>
</feature>
<proteinExistence type="predicted"/>
<feature type="chain" id="PRO_5034983712" description="Histidine-rich glycoprotein" evidence="15">
    <location>
        <begin position="19"/>
        <end position="670"/>
    </location>
</feature>
<feature type="compositionally biased region" description="Pro residues" evidence="14">
    <location>
        <begin position="455"/>
        <end position="470"/>
    </location>
</feature>
<dbReference type="InterPro" id="IPR046350">
    <property type="entry name" value="Cystatin_sf"/>
</dbReference>
<dbReference type="GO" id="GO:0016525">
    <property type="term" value="P:negative regulation of angiogenesis"/>
    <property type="evidence" value="ECO:0007669"/>
    <property type="project" value="UniProtKB-ARBA"/>
</dbReference>
<keyword evidence="3" id="KW-0358">Heparin-binding</keyword>
<feature type="signal peptide" evidence="15">
    <location>
        <begin position="1"/>
        <end position="18"/>
    </location>
</feature>
<dbReference type="PROSITE" id="PS01255">
    <property type="entry name" value="FETUIN_2"/>
    <property type="match status" value="1"/>
</dbReference>
<evidence type="ECO:0000256" key="4">
    <source>
        <dbReference type="ARBA" id="ARBA00022696"/>
    </source>
</evidence>
<protein>
    <recommendedName>
        <fullName evidence="12">Histidine-rich glycoprotein</fullName>
    </recommendedName>
    <alternativeName>
        <fullName evidence="13">Histidine-proline-rich glycoprotein</fullName>
    </alternativeName>
</protein>
<evidence type="ECO:0000256" key="5">
    <source>
        <dbReference type="ARBA" id="ARBA00022729"/>
    </source>
</evidence>
<evidence type="ECO:0000256" key="1">
    <source>
        <dbReference type="ARBA" id="ARBA00004613"/>
    </source>
</evidence>
<dbReference type="SUPFAM" id="SSF54403">
    <property type="entry name" value="Cystatin/monellin"/>
    <property type="match status" value="2"/>
</dbReference>
<evidence type="ECO:0000256" key="7">
    <source>
        <dbReference type="ARBA" id="ARBA00022833"/>
    </source>
</evidence>
<keyword evidence="7" id="KW-0862">Zinc</keyword>
<evidence type="ECO:0000313" key="17">
    <source>
        <dbReference type="Ensembl" id="ENSCAFP00030033032.1"/>
    </source>
</evidence>